<keyword evidence="4" id="KW-0653">Protein transport</keyword>
<name>A0A5J4YJX7_PORPP</name>
<evidence type="ECO:0008006" key="11">
    <source>
        <dbReference type="Google" id="ProtNLM"/>
    </source>
</evidence>
<evidence type="ECO:0000256" key="5">
    <source>
        <dbReference type="ARBA" id="ARBA00022989"/>
    </source>
</evidence>
<evidence type="ECO:0000256" key="3">
    <source>
        <dbReference type="ARBA" id="ARBA00022692"/>
    </source>
</evidence>
<comment type="subcellular location">
    <subcellularLocation>
        <location evidence="1">Membrane</location>
        <topology evidence="1">Single-pass membrane protein</topology>
    </subcellularLocation>
</comment>
<feature type="compositionally biased region" description="Basic and acidic residues" evidence="8">
    <location>
        <begin position="143"/>
        <end position="159"/>
    </location>
</feature>
<keyword evidence="3" id="KW-0812">Transmembrane</keyword>
<protein>
    <recommendedName>
        <fullName evidence="11">Sec-independent protein translocase protein TatA</fullName>
    </recommendedName>
</protein>
<keyword evidence="10" id="KW-1185">Reference proteome</keyword>
<accession>A0A5J4YJX7</accession>
<evidence type="ECO:0000313" key="9">
    <source>
        <dbReference type="EMBL" id="KAA8491170.1"/>
    </source>
</evidence>
<keyword evidence="6" id="KW-0811">Translocation</keyword>
<evidence type="ECO:0000256" key="7">
    <source>
        <dbReference type="ARBA" id="ARBA00023136"/>
    </source>
</evidence>
<feature type="region of interest" description="Disordered" evidence="8">
    <location>
        <begin position="250"/>
        <end position="279"/>
    </location>
</feature>
<dbReference type="OrthoDB" id="1923722at2759"/>
<keyword evidence="5" id="KW-1133">Transmembrane helix</keyword>
<proteinExistence type="predicted"/>
<evidence type="ECO:0000256" key="1">
    <source>
        <dbReference type="ARBA" id="ARBA00004167"/>
    </source>
</evidence>
<dbReference type="Proteomes" id="UP000324585">
    <property type="component" value="Unassembled WGS sequence"/>
</dbReference>
<keyword evidence="2" id="KW-0813">Transport</keyword>
<evidence type="ECO:0000313" key="10">
    <source>
        <dbReference type="Proteomes" id="UP000324585"/>
    </source>
</evidence>
<gene>
    <name evidence="9" type="ORF">FVE85_9465</name>
</gene>
<dbReference type="Pfam" id="PF02416">
    <property type="entry name" value="TatA_B_E"/>
    <property type="match status" value="1"/>
</dbReference>
<dbReference type="Gene3D" id="1.20.5.3310">
    <property type="match status" value="1"/>
</dbReference>
<evidence type="ECO:0000256" key="6">
    <source>
        <dbReference type="ARBA" id="ARBA00023010"/>
    </source>
</evidence>
<evidence type="ECO:0000256" key="8">
    <source>
        <dbReference type="SAM" id="MobiDB-lite"/>
    </source>
</evidence>
<dbReference type="EMBL" id="VRMN01000015">
    <property type="protein sequence ID" value="KAA8491170.1"/>
    <property type="molecule type" value="Genomic_DNA"/>
</dbReference>
<evidence type="ECO:0000256" key="4">
    <source>
        <dbReference type="ARBA" id="ARBA00022927"/>
    </source>
</evidence>
<dbReference type="AlphaFoldDB" id="A0A5J4YJX7"/>
<feature type="compositionally biased region" description="Polar residues" evidence="8">
    <location>
        <begin position="254"/>
        <end position="269"/>
    </location>
</feature>
<reference evidence="10" key="1">
    <citation type="journal article" date="2019" name="Nat. Commun.">
        <title>Expansion of phycobilisome linker gene families in mesophilic red algae.</title>
        <authorList>
            <person name="Lee J."/>
            <person name="Kim D."/>
            <person name="Bhattacharya D."/>
            <person name="Yoon H.S."/>
        </authorList>
    </citation>
    <scope>NUCLEOTIDE SEQUENCE [LARGE SCALE GENOMIC DNA]</scope>
    <source>
        <strain evidence="10">CCMP 1328</strain>
    </source>
</reference>
<organism evidence="9 10">
    <name type="scientific">Porphyridium purpureum</name>
    <name type="common">Red alga</name>
    <name type="synonym">Porphyridium cruentum</name>
    <dbReference type="NCBI Taxonomy" id="35688"/>
    <lineage>
        <taxon>Eukaryota</taxon>
        <taxon>Rhodophyta</taxon>
        <taxon>Bangiophyceae</taxon>
        <taxon>Porphyridiales</taxon>
        <taxon>Porphyridiaceae</taxon>
        <taxon>Porphyridium</taxon>
    </lineage>
</organism>
<sequence>MHERGIVFDARQASASGSCARYVRAGYVWNGTGNAVRRGFEGNRDAHCTCFVSGLGTAHVLRQTVGSRRRRARAPRTTLSMVTLGPGGGFLGVGPAEVVTILVVGWIVLGPKELINVSRQVGTLVGQVTKNITEAAQAFIDEEPSKETPAKDKPESRREDDDEDWNSEPREKRGTPDIRMNDVRADLDFKGDMPEFLDDGGAMAIDEETGELVPLDEDARRALLGLETERARIEQQIRLRKLDQEYERIKTQKLKSSATEKPQEGSLSASRVPHDTEQS</sequence>
<evidence type="ECO:0000256" key="2">
    <source>
        <dbReference type="ARBA" id="ARBA00022448"/>
    </source>
</evidence>
<feature type="compositionally biased region" description="Basic and acidic residues" evidence="8">
    <location>
        <begin position="167"/>
        <end position="179"/>
    </location>
</feature>
<dbReference type="InterPro" id="IPR003369">
    <property type="entry name" value="TatA/B/E"/>
</dbReference>
<keyword evidence="7" id="KW-0472">Membrane</keyword>
<comment type="caution">
    <text evidence="9">The sequence shown here is derived from an EMBL/GenBank/DDBJ whole genome shotgun (WGS) entry which is preliminary data.</text>
</comment>
<feature type="region of interest" description="Disordered" evidence="8">
    <location>
        <begin position="137"/>
        <end position="179"/>
    </location>
</feature>